<reference evidence="6 7" key="1">
    <citation type="submission" date="2019-03" db="EMBL/GenBank/DDBJ databases">
        <title>Genomic Encyclopedia of Type Strains, Phase IV (KMG-IV): sequencing the most valuable type-strain genomes for metagenomic binning, comparative biology and taxonomic classification.</title>
        <authorList>
            <person name="Goeker M."/>
        </authorList>
    </citation>
    <scope>NUCLEOTIDE SEQUENCE [LARGE SCALE GENOMIC DNA]</scope>
    <source>
        <strain evidence="6 7">DSM 24766</strain>
    </source>
</reference>
<dbReference type="AlphaFoldDB" id="A0A4R2RCS5"/>
<feature type="domain" description="DNA-binding protein H-NS-like C-terminal" evidence="5">
    <location>
        <begin position="56"/>
        <end position="101"/>
    </location>
</feature>
<dbReference type="GO" id="GO:0003681">
    <property type="term" value="F:bent DNA binding"/>
    <property type="evidence" value="ECO:0007669"/>
    <property type="project" value="TreeGrafter"/>
</dbReference>
<dbReference type="GO" id="GO:0001217">
    <property type="term" value="F:DNA-binding transcription repressor activity"/>
    <property type="evidence" value="ECO:0007669"/>
    <property type="project" value="TreeGrafter"/>
</dbReference>
<dbReference type="GO" id="GO:0000976">
    <property type="term" value="F:transcription cis-regulatory region binding"/>
    <property type="evidence" value="ECO:0007669"/>
    <property type="project" value="TreeGrafter"/>
</dbReference>
<dbReference type="InterPro" id="IPR037150">
    <property type="entry name" value="H-NS_C_dom_sf"/>
</dbReference>
<comment type="subcellular location">
    <subcellularLocation>
        <location evidence="1">Cytoplasm</location>
        <location evidence="1">Nucleoid</location>
    </subcellularLocation>
</comment>
<gene>
    <name evidence="6" type="ORF">EV663_11121</name>
</gene>
<keyword evidence="3" id="KW-0963">Cytoplasm</keyword>
<dbReference type="EMBL" id="SLXU01000011">
    <property type="protein sequence ID" value="TCP60234.1"/>
    <property type="molecule type" value="Genomic_DNA"/>
</dbReference>
<dbReference type="SUPFAM" id="SSF81273">
    <property type="entry name" value="H-NS histone-like proteins"/>
    <property type="match status" value="1"/>
</dbReference>
<accession>A0A4R2RCS5</accession>
<evidence type="ECO:0000313" key="7">
    <source>
        <dbReference type="Proteomes" id="UP000295050"/>
    </source>
</evidence>
<evidence type="ECO:0000256" key="1">
    <source>
        <dbReference type="ARBA" id="ARBA00004453"/>
    </source>
</evidence>
<keyword evidence="7" id="KW-1185">Reference proteome</keyword>
<dbReference type="Proteomes" id="UP000295050">
    <property type="component" value="Unassembled WGS sequence"/>
</dbReference>
<dbReference type="Gene3D" id="4.10.430.10">
    <property type="entry name" value="Histone-like protein H-NS, C-terminal domain"/>
    <property type="match status" value="1"/>
</dbReference>
<evidence type="ECO:0000313" key="6">
    <source>
        <dbReference type="EMBL" id="TCP60234.1"/>
    </source>
</evidence>
<proteinExistence type="inferred from homology"/>
<dbReference type="InterPro" id="IPR027444">
    <property type="entry name" value="H-NS_C_dom"/>
</dbReference>
<keyword evidence="4 6" id="KW-0238">DNA-binding</keyword>
<comment type="caution">
    <text evidence="6">The sequence shown here is derived from an EMBL/GenBank/DDBJ whole genome shotgun (WGS) entry which is preliminary data.</text>
</comment>
<dbReference type="OrthoDB" id="5297879at2"/>
<dbReference type="Pfam" id="PF00816">
    <property type="entry name" value="Histone_HNS"/>
    <property type="match status" value="1"/>
</dbReference>
<organism evidence="6 7">
    <name type="scientific">Rhodovulum bhavnagarense</name>
    <dbReference type="NCBI Taxonomy" id="992286"/>
    <lineage>
        <taxon>Bacteria</taxon>
        <taxon>Pseudomonadati</taxon>
        <taxon>Pseudomonadota</taxon>
        <taxon>Alphaproteobacteria</taxon>
        <taxon>Rhodobacterales</taxon>
        <taxon>Paracoccaceae</taxon>
        <taxon>Rhodovulum</taxon>
    </lineage>
</organism>
<comment type="similarity">
    <text evidence="2">Belongs to the histone-like protein H-NS family.</text>
</comment>
<dbReference type="RefSeq" id="WP_132951867.1">
    <property type="nucleotide sequence ID" value="NZ_SLXU01000011.1"/>
</dbReference>
<sequence>MKNLEKLSLDELKALRKDVDAAIESFQQRKKAEARAELEAKARELGFTLDEIVRMKARRVKAAAKYRNPENASETWSGRGRRPKWLEEALNAGADLADFLIK</sequence>
<dbReference type="GO" id="GO:0005829">
    <property type="term" value="C:cytosol"/>
    <property type="evidence" value="ECO:0007669"/>
    <property type="project" value="TreeGrafter"/>
</dbReference>
<dbReference type="GO" id="GO:0009295">
    <property type="term" value="C:nucleoid"/>
    <property type="evidence" value="ECO:0007669"/>
    <property type="project" value="UniProtKB-SubCell"/>
</dbReference>
<dbReference type="GO" id="GO:0032993">
    <property type="term" value="C:protein-DNA complex"/>
    <property type="evidence" value="ECO:0007669"/>
    <property type="project" value="TreeGrafter"/>
</dbReference>
<evidence type="ECO:0000256" key="4">
    <source>
        <dbReference type="ARBA" id="ARBA00023125"/>
    </source>
</evidence>
<dbReference type="PANTHER" id="PTHR38097:SF2">
    <property type="entry name" value="DNA-BINDING PROTEIN STPA"/>
    <property type="match status" value="1"/>
</dbReference>
<evidence type="ECO:0000256" key="2">
    <source>
        <dbReference type="ARBA" id="ARBA00010610"/>
    </source>
</evidence>
<evidence type="ECO:0000259" key="5">
    <source>
        <dbReference type="SMART" id="SM00528"/>
    </source>
</evidence>
<dbReference type="GO" id="GO:0003680">
    <property type="term" value="F:minor groove of adenine-thymine-rich DNA binding"/>
    <property type="evidence" value="ECO:0007669"/>
    <property type="project" value="TreeGrafter"/>
</dbReference>
<name>A0A4R2RCS5_9RHOB</name>
<dbReference type="PANTHER" id="PTHR38097">
    <property type="match status" value="1"/>
</dbReference>
<dbReference type="SMART" id="SM00528">
    <property type="entry name" value="HNS"/>
    <property type="match status" value="1"/>
</dbReference>
<evidence type="ECO:0000256" key="3">
    <source>
        <dbReference type="ARBA" id="ARBA00022490"/>
    </source>
</evidence>
<protein>
    <submittedName>
        <fullName evidence="6">DNA-binding protein H-NS</fullName>
    </submittedName>
</protein>